<keyword evidence="4 7" id="KW-1133">Transmembrane helix</keyword>
<proteinExistence type="predicted"/>
<dbReference type="EMBL" id="JBIRUQ010000001">
    <property type="protein sequence ID" value="MFI1459378.1"/>
    <property type="molecule type" value="Genomic_DNA"/>
</dbReference>
<keyword evidence="5 7" id="KW-0472">Membrane</keyword>
<keyword evidence="3 7" id="KW-0812">Transmembrane</keyword>
<comment type="caution">
    <text evidence="9">The sequence shown here is derived from an EMBL/GenBank/DDBJ whole genome shotgun (WGS) entry which is preliminary data.</text>
</comment>
<sequence length="540" mass="55410">MSATRTSPTPEAEVPSSDTGTPTTEAGATTAPTGLKKLLDTSRMGNTPTIAGVVALALGLIVLGLVSPGTIPGEGQHIGAFSLLPAVVTLVVVFATKNVVAALFLGVITGGVVSAQYNVVDGFMLPALGTVSFATILLVYLWALGGLIGLWTRTGGAQAFAELAGRTLVRGPVSARIFGWLVGVLFHQGGTISTILAGTTVRPLTDKHKVSKEEVTYIVDSTASPIATILPFNAWPLYVAGLVVGTTPLFLDENDGVAFFISSIPFNFYAIFAVLATLLFAWGKLPWVGGAMRKAMHRARTTGQLNAPTAKPITSEELVTLKLPKDYKPGVIDFALPMGVLLAVVIGSYILTGNVPIAQGFGLAVIVAIVLALIKGLPLGEAIDGFVDGCKGVTVGALVLALAVTLGFVSKQLGTANYIVETTSDLVVGPLLPAILMAICMAVAFSIGSSWGTFAVVFPIAMPLAYSIDPSPTFMHLCFGAVVGGAVFGDQCSPISDTTIMSALACGGDVMDHVKTQLPLALGAAGLAALTSTGIAFAVL</sequence>
<dbReference type="InterPro" id="IPR018461">
    <property type="entry name" value="Na/H_Antiport_NhaC-like_C"/>
</dbReference>
<dbReference type="PANTHER" id="PTHR43478:SF1">
    <property type="entry name" value="NA+_H+ ANTIPORTER NHAC-LIKE C-TERMINAL DOMAIN-CONTAINING PROTEIN"/>
    <property type="match status" value="1"/>
</dbReference>
<feature type="transmembrane region" description="Helical" evidence="7">
    <location>
        <begin position="127"/>
        <end position="151"/>
    </location>
</feature>
<evidence type="ECO:0000256" key="3">
    <source>
        <dbReference type="ARBA" id="ARBA00022692"/>
    </source>
</evidence>
<keyword evidence="10" id="KW-1185">Reference proteome</keyword>
<evidence type="ECO:0000256" key="6">
    <source>
        <dbReference type="SAM" id="MobiDB-lite"/>
    </source>
</evidence>
<feature type="transmembrane region" description="Helical" evidence="7">
    <location>
        <begin position="101"/>
        <end position="120"/>
    </location>
</feature>
<dbReference type="GeneID" id="93506365"/>
<feature type="transmembrane region" description="Helical" evidence="7">
    <location>
        <begin position="357"/>
        <end position="377"/>
    </location>
</feature>
<dbReference type="Pfam" id="PF03553">
    <property type="entry name" value="Na_H_antiporter"/>
    <property type="match status" value="1"/>
</dbReference>
<feature type="transmembrane region" description="Helical" evidence="7">
    <location>
        <begin position="430"/>
        <end position="458"/>
    </location>
</feature>
<dbReference type="RefSeq" id="WP_086007762.1">
    <property type="nucleotide sequence ID" value="NZ_JBIRUQ010000001.1"/>
</dbReference>
<evidence type="ECO:0000256" key="5">
    <source>
        <dbReference type="ARBA" id="ARBA00023136"/>
    </source>
</evidence>
<protein>
    <submittedName>
        <fullName evidence="9">Na+/H+ antiporter NhaC family protein</fullName>
    </submittedName>
</protein>
<evidence type="ECO:0000313" key="9">
    <source>
        <dbReference type="EMBL" id="MFI1459378.1"/>
    </source>
</evidence>
<evidence type="ECO:0000313" key="10">
    <source>
        <dbReference type="Proteomes" id="UP001611263"/>
    </source>
</evidence>
<evidence type="ECO:0000256" key="4">
    <source>
        <dbReference type="ARBA" id="ARBA00022989"/>
    </source>
</evidence>
<accession>A0ABW7TEB8</accession>
<dbReference type="Proteomes" id="UP001611263">
    <property type="component" value="Unassembled WGS sequence"/>
</dbReference>
<feature type="transmembrane region" description="Helical" evidence="7">
    <location>
        <begin position="331"/>
        <end position="351"/>
    </location>
</feature>
<comment type="subcellular location">
    <subcellularLocation>
        <location evidence="1">Cell membrane</location>
        <topology evidence="1">Multi-pass membrane protein</topology>
    </subcellularLocation>
</comment>
<dbReference type="PANTHER" id="PTHR43478">
    <property type="entry name" value="NA+/H+ ANTIPORTER-RELATED"/>
    <property type="match status" value="1"/>
</dbReference>
<feature type="transmembrane region" description="Helical" evidence="7">
    <location>
        <begin position="389"/>
        <end position="410"/>
    </location>
</feature>
<feature type="transmembrane region" description="Helical" evidence="7">
    <location>
        <begin position="78"/>
        <end position="95"/>
    </location>
</feature>
<keyword evidence="2" id="KW-1003">Cell membrane</keyword>
<feature type="transmembrane region" description="Helical" evidence="7">
    <location>
        <begin position="177"/>
        <end position="197"/>
    </location>
</feature>
<name>A0ABW7TEB8_9NOCA</name>
<reference evidence="9 10" key="1">
    <citation type="submission" date="2024-10" db="EMBL/GenBank/DDBJ databases">
        <title>The Natural Products Discovery Center: Release of the First 8490 Sequenced Strains for Exploring Actinobacteria Biosynthetic Diversity.</title>
        <authorList>
            <person name="Kalkreuter E."/>
            <person name="Kautsar S.A."/>
            <person name="Yang D."/>
            <person name="Bader C.D."/>
            <person name="Teijaro C.N."/>
            <person name="Fluegel L."/>
            <person name="Davis C.M."/>
            <person name="Simpson J.R."/>
            <person name="Lauterbach L."/>
            <person name="Steele A.D."/>
            <person name="Gui C."/>
            <person name="Meng S."/>
            <person name="Li G."/>
            <person name="Viehrig K."/>
            <person name="Ye F."/>
            <person name="Su P."/>
            <person name="Kiefer A.F."/>
            <person name="Nichols A."/>
            <person name="Cepeda A.J."/>
            <person name="Yan W."/>
            <person name="Fan B."/>
            <person name="Jiang Y."/>
            <person name="Adhikari A."/>
            <person name="Zheng C.-J."/>
            <person name="Schuster L."/>
            <person name="Cowan T.M."/>
            <person name="Smanski M.J."/>
            <person name="Chevrette M.G."/>
            <person name="De Carvalho L.P.S."/>
            <person name="Shen B."/>
        </authorList>
    </citation>
    <scope>NUCLEOTIDE SEQUENCE [LARGE SCALE GENOMIC DNA]</scope>
    <source>
        <strain evidence="9 10">NPDC020568</strain>
    </source>
</reference>
<feature type="compositionally biased region" description="Low complexity" evidence="6">
    <location>
        <begin position="19"/>
        <end position="32"/>
    </location>
</feature>
<evidence type="ECO:0000256" key="1">
    <source>
        <dbReference type="ARBA" id="ARBA00004651"/>
    </source>
</evidence>
<evidence type="ECO:0000259" key="8">
    <source>
        <dbReference type="Pfam" id="PF03553"/>
    </source>
</evidence>
<feature type="transmembrane region" description="Helical" evidence="7">
    <location>
        <begin position="258"/>
        <end position="283"/>
    </location>
</feature>
<gene>
    <name evidence="9" type="ORF">ACH4WX_01505</name>
</gene>
<evidence type="ECO:0000256" key="7">
    <source>
        <dbReference type="SAM" id="Phobius"/>
    </source>
</evidence>
<feature type="region of interest" description="Disordered" evidence="6">
    <location>
        <begin position="1"/>
        <end position="32"/>
    </location>
</feature>
<evidence type="ECO:0000256" key="2">
    <source>
        <dbReference type="ARBA" id="ARBA00022475"/>
    </source>
</evidence>
<feature type="transmembrane region" description="Helical" evidence="7">
    <location>
        <begin position="520"/>
        <end position="539"/>
    </location>
</feature>
<feature type="transmembrane region" description="Helical" evidence="7">
    <location>
        <begin position="49"/>
        <end position="66"/>
    </location>
</feature>
<feature type="domain" description="Na+/H+ antiporter NhaC-like C-terminal" evidence="8">
    <location>
        <begin position="231"/>
        <end position="526"/>
    </location>
</feature>
<organism evidence="9 10">
    <name type="scientific">Nocardia carnea</name>
    <dbReference type="NCBI Taxonomy" id="37328"/>
    <lineage>
        <taxon>Bacteria</taxon>
        <taxon>Bacillati</taxon>
        <taxon>Actinomycetota</taxon>
        <taxon>Actinomycetes</taxon>
        <taxon>Mycobacteriales</taxon>
        <taxon>Nocardiaceae</taxon>
        <taxon>Nocardia</taxon>
    </lineage>
</organism>